<comment type="subcellular location">
    <subcellularLocation>
        <location evidence="1">Cytoplasm</location>
    </subcellularLocation>
</comment>
<accession>A0A816DB60</accession>
<protein>
    <recommendedName>
        <fullName evidence="8">SEC7 domain-containing protein</fullName>
    </recommendedName>
</protein>
<evidence type="ECO:0000256" key="5">
    <source>
        <dbReference type="ARBA" id="ARBA00023054"/>
    </source>
</evidence>
<dbReference type="AlphaFoldDB" id="A0A816DB60"/>
<reference evidence="10" key="1">
    <citation type="submission" date="2021-02" db="EMBL/GenBank/DDBJ databases">
        <authorList>
            <person name="Nowell W R."/>
        </authorList>
    </citation>
    <scope>NUCLEOTIDE SEQUENCE</scope>
</reference>
<sequence>MEQYLRQRIDCPLPGGTRTLLEEKDNIIKKQQDDLNKLQIQIKQIQIERDYIFSLLPNEQKSNLNPITDKTTSFAINIIDIRPTPSTNNLITNYELSQDLHDKQIEILERKYGGNLRCRHAATIIQRAYRQYKLKENFRHLCATIKTNKRLSCTFINQTSDQKPLKPCLRLGKKSERYFPDHHLDLPSINFEHFIESTKQQDNLSNHRKRVCIITDKPLKNNIYEQVDNLSDFIDRQIVEHNGSSLNDLNFYKDLTDSSIQCRKSTPSVRSLSLKSRPIQSQGNTSPIWKRKSSLTTLSPMHESSDLLLENSNHSLITCISPSSTLSSDHDDMSLKSLSSGSNSGSLSNRLSANSIELHQQQPLIIEYQTVLQGEQRLLNIRNNEIYRRRCYRAGLNIFNKKPERGIRYLIAHRFLDSNAQAVARFLLSRKGLSRQMIGEYLGNIQDPFAMQVLHAFVNEFDFHDMPIDIALRKFQSTFRLPGEAQKIEQLMKVFAQRYYVTNPSSSSSSSLSNVDTIFILAFAIIMLNTDLHSRNIKPERKMRLEQFIKNLRAIDDGEDLDINYLTSIYERIRADEFRPDNDHVTQVLKFEQALVGKKPTLTAPLRRLVCYCRLYEIHDVTKREKLTAHQREVYLFNDLLIITKLSGRKRQQFRQAFRLLGMNIYLFETPYHQYGIRLIRKSDRTEINLIIFNARNEHDRTKFCDDLKEAILEMNEMEGLRRQSEFDKIRGSSSSLVDITNNNGILSSFIDNSTIKRDRPLSRTLSNSLLDITLPINNHQSIPCQTSQCSLDSGMISLTNEFSPNNRIMLR</sequence>
<dbReference type="CDD" id="cd00171">
    <property type="entry name" value="Sec7"/>
    <property type="match status" value="1"/>
</dbReference>
<dbReference type="PANTHER" id="PTHR10663:SF342">
    <property type="entry name" value="FI21420P1"/>
    <property type="match status" value="1"/>
</dbReference>
<evidence type="ECO:0000313" key="9">
    <source>
        <dbReference type="EMBL" id="CAF1456771.1"/>
    </source>
</evidence>
<evidence type="ECO:0000256" key="7">
    <source>
        <dbReference type="SAM" id="MobiDB-lite"/>
    </source>
</evidence>
<dbReference type="GO" id="GO:0005737">
    <property type="term" value="C:cytoplasm"/>
    <property type="evidence" value="ECO:0007669"/>
    <property type="project" value="UniProtKB-SubCell"/>
</dbReference>
<evidence type="ECO:0000256" key="6">
    <source>
        <dbReference type="SAM" id="Coils"/>
    </source>
</evidence>
<dbReference type="GO" id="GO:0032012">
    <property type="term" value="P:regulation of ARF protein signal transduction"/>
    <property type="evidence" value="ECO:0007669"/>
    <property type="project" value="InterPro"/>
</dbReference>
<proteinExistence type="inferred from homology"/>
<dbReference type="InterPro" id="IPR000904">
    <property type="entry name" value="Sec7_dom"/>
</dbReference>
<gene>
    <name evidence="9" type="ORF">BJG266_LOCUS40754</name>
    <name evidence="10" type="ORF">QVE165_LOCUS57642</name>
</gene>
<dbReference type="GO" id="GO:0030036">
    <property type="term" value="P:actin cytoskeleton organization"/>
    <property type="evidence" value="ECO:0007669"/>
    <property type="project" value="TreeGrafter"/>
</dbReference>
<dbReference type="InterPro" id="IPR035999">
    <property type="entry name" value="Sec7_dom_sf"/>
</dbReference>
<dbReference type="Pfam" id="PF01369">
    <property type="entry name" value="Sec7"/>
    <property type="match status" value="1"/>
</dbReference>
<keyword evidence="4" id="KW-0597">Phosphoprotein</keyword>
<keyword evidence="3" id="KW-0963">Cytoplasm</keyword>
<feature type="domain" description="SEC7" evidence="8">
    <location>
        <begin position="388"/>
        <end position="576"/>
    </location>
</feature>
<feature type="compositionally biased region" description="Low complexity" evidence="7">
    <location>
        <begin position="335"/>
        <end position="346"/>
    </location>
</feature>
<feature type="region of interest" description="Disordered" evidence="7">
    <location>
        <begin position="325"/>
        <end position="346"/>
    </location>
</feature>
<comment type="caution">
    <text evidence="10">The sequence shown here is derived from an EMBL/GenBank/DDBJ whole genome shotgun (WGS) entry which is preliminary data.</text>
</comment>
<dbReference type="InterPro" id="IPR033742">
    <property type="entry name" value="IQSEC_PH"/>
</dbReference>
<dbReference type="EMBL" id="CAJNOM010002408">
    <property type="protein sequence ID" value="CAF1632149.1"/>
    <property type="molecule type" value="Genomic_DNA"/>
</dbReference>
<keyword evidence="11" id="KW-1185">Reference proteome</keyword>
<evidence type="ECO:0000259" key="8">
    <source>
        <dbReference type="PROSITE" id="PS50190"/>
    </source>
</evidence>
<dbReference type="Proteomes" id="UP000663832">
    <property type="component" value="Unassembled WGS sequence"/>
</dbReference>
<name>A0A816DB60_9BILA</name>
<dbReference type="PROSITE" id="PS50096">
    <property type="entry name" value="IQ"/>
    <property type="match status" value="1"/>
</dbReference>
<dbReference type="SUPFAM" id="SSF50729">
    <property type="entry name" value="PH domain-like"/>
    <property type="match status" value="1"/>
</dbReference>
<dbReference type="InterPro" id="IPR011993">
    <property type="entry name" value="PH-like_dom_sf"/>
</dbReference>
<dbReference type="SMART" id="SM00222">
    <property type="entry name" value="Sec7"/>
    <property type="match status" value="1"/>
</dbReference>
<dbReference type="Pfam" id="PF16453">
    <property type="entry name" value="IQ_SEC7_PH"/>
    <property type="match status" value="1"/>
</dbReference>
<evidence type="ECO:0000256" key="1">
    <source>
        <dbReference type="ARBA" id="ARBA00004496"/>
    </source>
</evidence>
<dbReference type="FunFam" id="1.10.220.20:FF:000001">
    <property type="entry name" value="IQ motif and SEC7 domain-containing protein 1"/>
    <property type="match status" value="1"/>
</dbReference>
<evidence type="ECO:0000256" key="2">
    <source>
        <dbReference type="ARBA" id="ARBA00006248"/>
    </source>
</evidence>
<dbReference type="FunFam" id="1.10.1000.11:FF:000009">
    <property type="entry name" value="IQ motif and SEC7 domain-containing protein"/>
    <property type="match status" value="1"/>
</dbReference>
<dbReference type="Proteomes" id="UP000663877">
    <property type="component" value="Unassembled WGS sequence"/>
</dbReference>
<dbReference type="PROSITE" id="PS50190">
    <property type="entry name" value="SEC7"/>
    <property type="match status" value="1"/>
</dbReference>
<keyword evidence="5 6" id="KW-0175">Coiled coil</keyword>
<dbReference type="PANTHER" id="PTHR10663">
    <property type="entry name" value="GUANYL-NUCLEOTIDE EXCHANGE FACTOR"/>
    <property type="match status" value="1"/>
</dbReference>
<comment type="similarity">
    <text evidence="2">Belongs to the BRAG family.</text>
</comment>
<organism evidence="10 11">
    <name type="scientific">Adineta steineri</name>
    <dbReference type="NCBI Taxonomy" id="433720"/>
    <lineage>
        <taxon>Eukaryota</taxon>
        <taxon>Metazoa</taxon>
        <taxon>Spiralia</taxon>
        <taxon>Gnathifera</taxon>
        <taxon>Rotifera</taxon>
        <taxon>Eurotatoria</taxon>
        <taxon>Bdelloidea</taxon>
        <taxon>Adinetida</taxon>
        <taxon>Adinetidae</taxon>
        <taxon>Adineta</taxon>
    </lineage>
</organism>
<dbReference type="Gene3D" id="2.30.29.30">
    <property type="entry name" value="Pleckstrin-homology domain (PH domain)/Phosphotyrosine-binding domain (PTB)"/>
    <property type="match status" value="1"/>
</dbReference>
<evidence type="ECO:0000313" key="11">
    <source>
        <dbReference type="Proteomes" id="UP000663832"/>
    </source>
</evidence>
<evidence type="ECO:0000256" key="4">
    <source>
        <dbReference type="ARBA" id="ARBA00022553"/>
    </source>
</evidence>
<dbReference type="Gene3D" id="1.10.1000.11">
    <property type="entry name" value="Arf Nucleotide-binding Site Opener,domain 2"/>
    <property type="match status" value="1"/>
</dbReference>
<feature type="coiled-coil region" evidence="6">
    <location>
        <begin position="21"/>
        <end position="48"/>
    </location>
</feature>
<evidence type="ECO:0000313" key="10">
    <source>
        <dbReference type="EMBL" id="CAF1632149.1"/>
    </source>
</evidence>
<dbReference type="GO" id="GO:0005085">
    <property type="term" value="F:guanyl-nucleotide exchange factor activity"/>
    <property type="evidence" value="ECO:0007669"/>
    <property type="project" value="InterPro"/>
</dbReference>
<dbReference type="EMBL" id="CAJNOI010002083">
    <property type="protein sequence ID" value="CAF1456771.1"/>
    <property type="molecule type" value="Genomic_DNA"/>
</dbReference>
<evidence type="ECO:0000256" key="3">
    <source>
        <dbReference type="ARBA" id="ARBA00022490"/>
    </source>
</evidence>
<dbReference type="Gene3D" id="1.10.220.20">
    <property type="match status" value="1"/>
</dbReference>
<dbReference type="InterPro" id="IPR023394">
    <property type="entry name" value="Sec7_C_sf"/>
</dbReference>
<dbReference type="SUPFAM" id="SSF48425">
    <property type="entry name" value="Sec7 domain"/>
    <property type="match status" value="1"/>
</dbReference>
<dbReference type="OrthoDB" id="430364at2759"/>